<evidence type="ECO:0000313" key="2">
    <source>
        <dbReference type="Proteomes" id="UP000186074"/>
    </source>
</evidence>
<accession>A0A1P8KIR1</accession>
<reference evidence="1 2" key="1">
    <citation type="submission" date="2017-01" db="EMBL/GenBank/DDBJ databases">
        <title>Genome sequencing of Arcobacter sp. LPB0137.</title>
        <authorList>
            <person name="Lee G.-W."/>
            <person name="Yi H."/>
        </authorList>
    </citation>
    <scope>NUCLEOTIDE SEQUENCE [LARGE SCALE GENOMIC DNA]</scope>
    <source>
        <strain evidence="1 2">LPB0137</strain>
    </source>
</reference>
<dbReference type="RefSeq" id="WP_076082994.1">
    <property type="nucleotide sequence ID" value="NZ_CP019070.1"/>
</dbReference>
<keyword evidence="2" id="KW-1185">Reference proteome</keyword>
<gene>
    <name evidence="1" type="ORF">LPB137_00630</name>
</gene>
<organism evidence="1 2">
    <name type="scientific">Poseidonibacter parvus</name>
    <dbReference type="NCBI Taxonomy" id="1850254"/>
    <lineage>
        <taxon>Bacteria</taxon>
        <taxon>Pseudomonadati</taxon>
        <taxon>Campylobacterota</taxon>
        <taxon>Epsilonproteobacteria</taxon>
        <taxon>Campylobacterales</taxon>
        <taxon>Arcobacteraceae</taxon>
        <taxon>Poseidonibacter</taxon>
    </lineage>
</organism>
<protein>
    <recommendedName>
        <fullName evidence="3">Type 4 secretion system PilS N-terminal domain-containing protein</fullName>
    </recommendedName>
</protein>
<dbReference type="AlphaFoldDB" id="A0A1P8KIR1"/>
<dbReference type="Proteomes" id="UP000186074">
    <property type="component" value="Chromosome"/>
</dbReference>
<name>A0A1P8KIR1_9BACT</name>
<dbReference type="EMBL" id="CP019070">
    <property type="protein sequence ID" value="APW64441.1"/>
    <property type="molecule type" value="Genomic_DNA"/>
</dbReference>
<dbReference type="OrthoDB" id="5344137at2"/>
<proteinExistence type="predicted"/>
<dbReference type="KEGG" id="alp:LPB137_00630"/>
<evidence type="ECO:0008006" key="3">
    <source>
        <dbReference type="Google" id="ProtNLM"/>
    </source>
</evidence>
<evidence type="ECO:0000313" key="1">
    <source>
        <dbReference type="EMBL" id="APW64441.1"/>
    </source>
</evidence>
<sequence>MPYLVGSLIAIVTAMTILFTRYEADDSTIKAELENMRVMFSMVDGFVETCINTDSSCLDDISFEKLSIAGVLINNSVVSGSGLSSTVTFPHNDVIWQIIPNKNASNSYKLLVDMRASAGLMSKAIFSENFSSREFCEKPLFGTAELKENQFDGTDDFEDSGSSTTSDGFFVCTVFK</sequence>